<comment type="caution">
    <text evidence="1">The sequence shown here is derived from an EMBL/GenBank/DDBJ whole genome shotgun (WGS) entry which is preliminary data.</text>
</comment>
<protein>
    <submittedName>
        <fullName evidence="1">Uncharacterized protein</fullName>
    </submittedName>
</protein>
<sequence>MLSLHLNHKDVHHICHDYKWIGRKPELQEGDDNDDEAADITNRRIAKLYMVSDASGSMKVSLVAEENPFSRAMLLSEECFILDHGVARKIFVWKGKDANPNERKAAMKSAEEFIQQMNYPANTQIQVLPEGGETPIFKQFFRDWKDKDQSNGFGKVYVTERVAKIEQIEFDATKLHESPQMAAQHNMVDDGSGKVEIWRVESNGRIPIEPATYGQFYGGDCYIILYTYPKGQIIYTWQGANTTKDELTASAFLTVQLDRSLMGRAVQIRVSQGKEPLHLLSLFKDKPLIVYKDGTSKKGGQVPPPQTRLFQIRRNLAFITRIAEVDVSATSLNSNDVFVLKLPQNAGYTWVGKGASKEEEKGAQYVASVLKCRTSRIEEGQEPGEFWSALGGKKEYQTSAQLQTELEDHPSRLYGCSNKTGRFIIEEVPGEFTQDDLAEDDVMLLDTWDQVFVWIGKDANETERTESVKSAKRYIDTDPSGRDKRTPIVIVKQGYEPPTFTGWFLAWDSNRWEN</sequence>
<keyword evidence="2" id="KW-1185">Reference proteome</keyword>
<evidence type="ECO:0000313" key="2">
    <source>
        <dbReference type="Proteomes" id="UP000827872"/>
    </source>
</evidence>
<reference evidence="1" key="1">
    <citation type="submission" date="2021-08" db="EMBL/GenBank/DDBJ databases">
        <title>The first chromosome-level gecko genome reveals the dynamic sex chromosomes of Neotropical dwarf geckos (Sphaerodactylidae: Sphaerodactylus).</title>
        <authorList>
            <person name="Pinto B.J."/>
            <person name="Keating S.E."/>
            <person name="Gamble T."/>
        </authorList>
    </citation>
    <scope>NUCLEOTIDE SEQUENCE</scope>
    <source>
        <strain evidence="1">TG3544</strain>
    </source>
</reference>
<dbReference type="Proteomes" id="UP000827872">
    <property type="component" value="Linkage Group LG11"/>
</dbReference>
<accession>A0ACB8FVG6</accession>
<organism evidence="1 2">
    <name type="scientific">Sphaerodactylus townsendi</name>
    <dbReference type="NCBI Taxonomy" id="933632"/>
    <lineage>
        <taxon>Eukaryota</taxon>
        <taxon>Metazoa</taxon>
        <taxon>Chordata</taxon>
        <taxon>Craniata</taxon>
        <taxon>Vertebrata</taxon>
        <taxon>Euteleostomi</taxon>
        <taxon>Lepidosauria</taxon>
        <taxon>Squamata</taxon>
        <taxon>Bifurcata</taxon>
        <taxon>Gekkota</taxon>
        <taxon>Sphaerodactylidae</taxon>
        <taxon>Sphaerodactylus</taxon>
    </lineage>
</organism>
<gene>
    <name evidence="1" type="ORF">K3G42_016795</name>
</gene>
<proteinExistence type="predicted"/>
<evidence type="ECO:0000313" key="1">
    <source>
        <dbReference type="EMBL" id="KAH8010969.1"/>
    </source>
</evidence>
<dbReference type="EMBL" id="CM037624">
    <property type="protein sequence ID" value="KAH8010969.1"/>
    <property type="molecule type" value="Genomic_DNA"/>
</dbReference>
<name>A0ACB8FVG6_9SAUR</name>